<dbReference type="PANTHER" id="PTHR10783:SF4">
    <property type="entry name" value="PHOSPHATE TRANSPORTER PHO1 HOMOLOG 3"/>
    <property type="match status" value="1"/>
</dbReference>
<evidence type="ECO:0000256" key="3">
    <source>
        <dbReference type="ARBA" id="ARBA00043939"/>
    </source>
</evidence>
<name>A0AAD4ZR46_PRUDU</name>
<organism evidence="6 7">
    <name type="scientific">Prunus dulcis</name>
    <name type="common">Almond</name>
    <name type="synonym">Amygdalus dulcis</name>
    <dbReference type="NCBI Taxonomy" id="3755"/>
    <lineage>
        <taxon>Eukaryota</taxon>
        <taxon>Viridiplantae</taxon>
        <taxon>Streptophyta</taxon>
        <taxon>Embryophyta</taxon>
        <taxon>Tracheophyta</taxon>
        <taxon>Spermatophyta</taxon>
        <taxon>Magnoliopsida</taxon>
        <taxon>eudicotyledons</taxon>
        <taxon>Gunneridae</taxon>
        <taxon>Pentapetalae</taxon>
        <taxon>rosids</taxon>
        <taxon>fabids</taxon>
        <taxon>Rosales</taxon>
        <taxon>Rosaceae</taxon>
        <taxon>Amygdaloideae</taxon>
        <taxon>Amygdaleae</taxon>
        <taxon>Prunus</taxon>
    </lineage>
</organism>
<reference evidence="6 7" key="1">
    <citation type="journal article" date="2022" name="G3 (Bethesda)">
        <title>Whole-genome sequence and methylome profiling of the almond [Prunus dulcis (Mill.) D.A. Webb] cultivar 'Nonpareil'.</title>
        <authorList>
            <person name="D'Amico-Willman K.M."/>
            <person name="Ouma W.Z."/>
            <person name="Meulia T."/>
            <person name="Sideli G.M."/>
            <person name="Gradziel T.M."/>
            <person name="Fresnedo-Ramirez J."/>
        </authorList>
    </citation>
    <scope>NUCLEOTIDE SEQUENCE [LARGE SCALE GENOMIC DNA]</scope>
    <source>
        <strain evidence="6">Clone GOH B32 T37-40</strain>
    </source>
</reference>
<dbReference type="CDD" id="cd14476">
    <property type="entry name" value="SPX_PHO1_like"/>
    <property type="match status" value="1"/>
</dbReference>
<keyword evidence="2" id="KW-1003">Cell membrane</keyword>
<feature type="compositionally biased region" description="Basic and acidic residues" evidence="4">
    <location>
        <begin position="121"/>
        <end position="140"/>
    </location>
</feature>
<dbReference type="InterPro" id="IPR034092">
    <property type="entry name" value="PHO1_SPX"/>
</dbReference>
<dbReference type="PANTHER" id="PTHR10783">
    <property type="entry name" value="XENOTROPIC AND POLYTROPIC RETROVIRUS RECEPTOR 1-RELATED"/>
    <property type="match status" value="1"/>
</dbReference>
<sequence>MAAEEGSVQELEYFRKVDDEFNKVDKFYRSKVDEVMKEAAVLNKQMDAFIAFRINVENPQRPFDWSVEMTRLASDVAASTAALAASTPRGVRASRRAAMATDVIEESGSNSQEEHSGDEEKDGKKTENAKTQEKKAESLRGARPSPLDILNHVTMNHTVETPVSTIKGFLNVPPQTKLKFSRENLKKVEEQLKGAFIEFYRKLRLLKSYSFLNTLAFSKIMKKYDKITSRDTSKSYMNIVGT</sequence>
<dbReference type="EMBL" id="JAJFAZ020000001">
    <property type="protein sequence ID" value="KAI5352720.1"/>
    <property type="molecule type" value="Genomic_DNA"/>
</dbReference>
<evidence type="ECO:0000256" key="4">
    <source>
        <dbReference type="SAM" id="MobiDB-lite"/>
    </source>
</evidence>
<comment type="subcellular location">
    <subcellularLocation>
        <location evidence="1">Cell membrane</location>
        <topology evidence="1">Multi-pass membrane protein</topology>
    </subcellularLocation>
</comment>
<comment type="function">
    <text evidence="3">May transport inorganic phosphate (Pi).</text>
</comment>
<feature type="domain" description="SPX" evidence="5">
    <location>
        <begin position="1"/>
        <end position="238"/>
    </location>
</feature>
<evidence type="ECO:0000256" key="1">
    <source>
        <dbReference type="ARBA" id="ARBA00004651"/>
    </source>
</evidence>
<keyword evidence="7" id="KW-1185">Reference proteome</keyword>
<accession>A0AAD4ZR46</accession>
<comment type="caution">
    <text evidence="6">The sequence shown here is derived from an EMBL/GenBank/DDBJ whole genome shotgun (WGS) entry which is preliminary data.</text>
</comment>
<dbReference type="GO" id="GO:0005802">
    <property type="term" value="C:trans-Golgi network"/>
    <property type="evidence" value="ECO:0007669"/>
    <property type="project" value="TreeGrafter"/>
</dbReference>
<keyword evidence="2" id="KW-0472">Membrane</keyword>
<evidence type="ECO:0000256" key="2">
    <source>
        <dbReference type="ARBA" id="ARBA00022475"/>
    </source>
</evidence>
<dbReference type="Proteomes" id="UP001054821">
    <property type="component" value="Chromosome 1"/>
</dbReference>
<evidence type="ECO:0000313" key="6">
    <source>
        <dbReference type="EMBL" id="KAI5352720.1"/>
    </source>
</evidence>
<dbReference type="Pfam" id="PF03105">
    <property type="entry name" value="SPX"/>
    <property type="match status" value="1"/>
</dbReference>
<protein>
    <recommendedName>
        <fullName evidence="5">SPX domain-containing protein</fullName>
    </recommendedName>
</protein>
<evidence type="ECO:0000313" key="7">
    <source>
        <dbReference type="Proteomes" id="UP001054821"/>
    </source>
</evidence>
<evidence type="ECO:0000259" key="5">
    <source>
        <dbReference type="PROSITE" id="PS51382"/>
    </source>
</evidence>
<dbReference type="AlphaFoldDB" id="A0AAD4ZR46"/>
<proteinExistence type="predicted"/>
<dbReference type="GO" id="GO:0005886">
    <property type="term" value="C:plasma membrane"/>
    <property type="evidence" value="ECO:0007669"/>
    <property type="project" value="UniProtKB-SubCell"/>
</dbReference>
<dbReference type="GO" id="GO:0016036">
    <property type="term" value="P:cellular response to phosphate starvation"/>
    <property type="evidence" value="ECO:0007669"/>
    <property type="project" value="TreeGrafter"/>
</dbReference>
<feature type="region of interest" description="Disordered" evidence="4">
    <location>
        <begin position="102"/>
        <end position="144"/>
    </location>
</feature>
<dbReference type="GO" id="GO:0000822">
    <property type="term" value="F:inositol hexakisphosphate binding"/>
    <property type="evidence" value="ECO:0007669"/>
    <property type="project" value="TreeGrafter"/>
</dbReference>
<dbReference type="PROSITE" id="PS51382">
    <property type="entry name" value="SPX"/>
    <property type="match status" value="1"/>
</dbReference>
<gene>
    <name evidence="6" type="ORF">L3X38_005612</name>
</gene>
<dbReference type="InterPro" id="IPR004331">
    <property type="entry name" value="SPX_dom"/>
</dbReference>
<dbReference type="GO" id="GO:0006817">
    <property type="term" value="P:phosphate ion transport"/>
    <property type="evidence" value="ECO:0007669"/>
    <property type="project" value="TreeGrafter"/>
</dbReference>